<evidence type="ECO:0000259" key="1">
    <source>
        <dbReference type="Pfam" id="PF07727"/>
    </source>
</evidence>
<evidence type="ECO:0000313" key="2">
    <source>
        <dbReference type="EMBL" id="RVW45123.1"/>
    </source>
</evidence>
<protein>
    <recommendedName>
        <fullName evidence="1">Reverse transcriptase Ty1/copia-type domain-containing protein</fullName>
    </recommendedName>
</protein>
<organism evidence="2 3">
    <name type="scientific">Vitis vinifera</name>
    <name type="common">Grape</name>
    <dbReference type="NCBI Taxonomy" id="29760"/>
    <lineage>
        <taxon>Eukaryota</taxon>
        <taxon>Viridiplantae</taxon>
        <taxon>Streptophyta</taxon>
        <taxon>Embryophyta</taxon>
        <taxon>Tracheophyta</taxon>
        <taxon>Spermatophyta</taxon>
        <taxon>Magnoliopsida</taxon>
        <taxon>eudicotyledons</taxon>
        <taxon>Gunneridae</taxon>
        <taxon>Pentapetalae</taxon>
        <taxon>rosids</taxon>
        <taxon>Vitales</taxon>
        <taxon>Vitaceae</taxon>
        <taxon>Viteae</taxon>
        <taxon>Vitis</taxon>
    </lineage>
</organism>
<accession>A0A438EC47</accession>
<dbReference type="Pfam" id="PF07727">
    <property type="entry name" value="RVT_2"/>
    <property type="match status" value="1"/>
</dbReference>
<feature type="domain" description="Reverse transcriptase Ty1/copia-type" evidence="1">
    <location>
        <begin position="54"/>
        <end position="162"/>
    </location>
</feature>
<dbReference type="EMBL" id="QGNW01001336">
    <property type="protein sequence ID" value="RVW45123.1"/>
    <property type="molecule type" value="Genomic_DNA"/>
</dbReference>
<evidence type="ECO:0000313" key="3">
    <source>
        <dbReference type="Proteomes" id="UP000288805"/>
    </source>
</evidence>
<dbReference type="InterPro" id="IPR013103">
    <property type="entry name" value="RVT_2"/>
</dbReference>
<name>A0A438EC47_VITVI</name>
<comment type="caution">
    <text evidence="2">The sequence shown here is derived from an EMBL/GenBank/DDBJ whole genome shotgun (WGS) entry which is preliminary data.</text>
</comment>
<dbReference type="Proteomes" id="UP000288805">
    <property type="component" value="Unassembled WGS sequence"/>
</dbReference>
<reference evidence="2 3" key="1">
    <citation type="journal article" date="2018" name="PLoS Genet.">
        <title>Population sequencing reveals clonal diversity and ancestral inbreeding in the grapevine cultivar Chardonnay.</title>
        <authorList>
            <person name="Roach M.J."/>
            <person name="Johnson D.L."/>
            <person name="Bohlmann J."/>
            <person name="van Vuuren H.J."/>
            <person name="Jones S.J."/>
            <person name="Pretorius I.S."/>
            <person name="Schmidt S.A."/>
            <person name="Borneman A.R."/>
        </authorList>
    </citation>
    <scope>NUCLEOTIDE SEQUENCE [LARGE SCALE GENOMIC DNA]</scope>
    <source>
        <strain evidence="3">cv. Chardonnay</strain>
        <tissue evidence="2">Leaf</tissue>
    </source>
</reference>
<dbReference type="AlphaFoldDB" id="A0A438EC47"/>
<sequence length="163" mass="18479">MMQLVILLYLDIQSEFPTSYTEIVLDPNWQQVMAEELSTLHWTDTCDLVPLPLALQAWFEKFSIVVTSLSFYSSAHNSTLLVKSTSTGHILLSLNVSDMVITGYDVDGIAILKTKLTQQFDMKDLGPLRYFLSIDVAHFPRGYLLSQSKYIVDILQQAQLIDT</sequence>
<proteinExistence type="predicted"/>
<gene>
    <name evidence="2" type="ORF">CK203_067632</name>
</gene>